<dbReference type="KEGG" id="cchv:BTM20_06915"/>
<dbReference type="Gene3D" id="3.90.226.10">
    <property type="entry name" value="2-enoyl-CoA Hydratase, Chain A, domain 1"/>
    <property type="match status" value="1"/>
</dbReference>
<dbReference type="RefSeq" id="WP_021875582.1">
    <property type="nucleotide sequence ID" value="NZ_CP018624.1"/>
</dbReference>
<sequence>MDEFFNKANLETDTNIEKEKEELDKAKEKREEIKEFGNANGVTPDESIQILPIIGQIEGHQVLPPQTKSTKYEHVIPQLIAMERNDKVKGVLIILNTVGGDVEAGLAIAEMINSISKPTVSIVIGGGHSIGVPLATSSSYSFITPSATMIIHPVRMNGFVIGVAQTFHYFQKMQERIDNFIVRTSKIDKDELKKMMLKSDELLNDMGTILIGKQAVECGLIDEVGGIKDAIDKLRELIEKQNIKE</sequence>
<keyword evidence="2" id="KW-0645">Protease</keyword>
<proteinExistence type="predicted"/>
<dbReference type="EMBL" id="JAIFTX010000029">
    <property type="protein sequence ID" value="MBX7291600.1"/>
    <property type="molecule type" value="Genomic_DNA"/>
</dbReference>
<comment type="caution">
    <text evidence="2">The sequence shown here is derived from an EMBL/GenBank/DDBJ whole genome shotgun (WGS) entry which is preliminary data.</text>
</comment>
<keyword evidence="2" id="KW-0378">Hydrolase</keyword>
<feature type="region of interest" description="Disordered" evidence="1">
    <location>
        <begin position="1"/>
        <end position="29"/>
    </location>
</feature>
<dbReference type="Pfam" id="PF00574">
    <property type="entry name" value="CLP_protease"/>
    <property type="match status" value="1"/>
</dbReference>
<evidence type="ECO:0000313" key="3">
    <source>
        <dbReference type="Proteomes" id="UP000775179"/>
    </source>
</evidence>
<name>A0ABD4RK74_9CLOT</name>
<evidence type="ECO:0000313" key="2">
    <source>
        <dbReference type="EMBL" id="MBX7291600.1"/>
    </source>
</evidence>
<protein>
    <submittedName>
        <fullName evidence="2">ATP-dependent Clp protease proteolytic subunit</fullName>
    </submittedName>
</protein>
<dbReference type="AlphaFoldDB" id="A0ABD4RK74"/>
<dbReference type="InterPro" id="IPR029045">
    <property type="entry name" value="ClpP/crotonase-like_dom_sf"/>
</dbReference>
<reference evidence="2 3" key="1">
    <citation type="submission" date="2021-08" db="EMBL/GenBank/DDBJ databases">
        <title>Genome sequence analysis of Clostridium chauvoei strains of European origin and evaluation of typing options for outbreak investigations.</title>
        <authorList>
            <person name="Abdel-Glil M."/>
            <person name="Thomas P."/>
            <person name="Seyboldt C."/>
        </authorList>
    </citation>
    <scope>NUCLEOTIDE SEQUENCE [LARGE SCALE GENOMIC DNA]</scope>
    <source>
        <strain evidence="2 3">S0260-09</strain>
    </source>
</reference>
<organism evidence="2 3">
    <name type="scientific">Clostridium chauvoei</name>
    <dbReference type="NCBI Taxonomy" id="46867"/>
    <lineage>
        <taxon>Bacteria</taxon>
        <taxon>Bacillati</taxon>
        <taxon>Bacillota</taxon>
        <taxon>Clostridia</taxon>
        <taxon>Eubacteriales</taxon>
        <taxon>Clostridiaceae</taxon>
        <taxon>Clostridium</taxon>
    </lineage>
</organism>
<dbReference type="GeneID" id="66301594"/>
<gene>
    <name evidence="2" type="ORF">K4H94_11375</name>
</gene>
<dbReference type="InterPro" id="IPR023562">
    <property type="entry name" value="ClpP/TepA"/>
</dbReference>
<dbReference type="Proteomes" id="UP000775179">
    <property type="component" value="Unassembled WGS sequence"/>
</dbReference>
<dbReference type="GO" id="GO:0008233">
    <property type="term" value="F:peptidase activity"/>
    <property type="evidence" value="ECO:0007669"/>
    <property type="project" value="UniProtKB-KW"/>
</dbReference>
<dbReference type="SUPFAM" id="SSF52096">
    <property type="entry name" value="ClpP/crotonase"/>
    <property type="match status" value="1"/>
</dbReference>
<feature type="compositionally biased region" description="Basic and acidic residues" evidence="1">
    <location>
        <begin position="15"/>
        <end position="29"/>
    </location>
</feature>
<accession>A0ABD4RK74</accession>
<evidence type="ECO:0000256" key="1">
    <source>
        <dbReference type="SAM" id="MobiDB-lite"/>
    </source>
</evidence>
<dbReference type="GO" id="GO:0006508">
    <property type="term" value="P:proteolysis"/>
    <property type="evidence" value="ECO:0007669"/>
    <property type="project" value="UniProtKB-KW"/>
</dbReference>